<evidence type="ECO:0000259" key="7">
    <source>
        <dbReference type="Pfam" id="PF12890"/>
    </source>
</evidence>
<feature type="binding site" evidence="6">
    <location>
        <position position="179"/>
    </location>
    <ligand>
        <name>Zn(2+)</name>
        <dbReference type="ChEBI" id="CHEBI:29105"/>
        <label>2</label>
    </ligand>
</feature>
<feature type="binding site" evidence="6">
    <location>
        <position position="62"/>
    </location>
    <ligand>
        <name>Zn(2+)</name>
        <dbReference type="ChEBI" id="CHEBI:29105"/>
        <label>1</label>
    </ligand>
</feature>
<evidence type="ECO:0000256" key="3">
    <source>
        <dbReference type="ARBA" id="ARBA00022723"/>
    </source>
</evidence>
<dbReference type="UniPathway" id="UPA00070">
    <property type="reaction ID" value="UER00117"/>
</dbReference>
<dbReference type="SUPFAM" id="SSF51338">
    <property type="entry name" value="Composite domain of metallo-dependent hydrolases"/>
    <property type="match status" value="1"/>
</dbReference>
<dbReference type="InterPro" id="IPR050138">
    <property type="entry name" value="DHOase/Allantoinase_Hydrolase"/>
</dbReference>
<comment type="caution">
    <text evidence="8">The sequence shown here is derived from an EMBL/GenBank/DDBJ whole genome shotgun (WGS) entry which is preliminary data.</text>
</comment>
<feature type="binding site" evidence="6">
    <location>
        <begin position="323"/>
        <end position="324"/>
    </location>
    <ligand>
        <name>substrate</name>
    </ligand>
</feature>
<dbReference type="AlphaFoldDB" id="A0A146GA40"/>
<sequence>MSTLRIFNGRIIDPANGRDEKADLWIRDGVIIETPVDGTKADEEIDAKGRIVAPGLIDIHVHFREPGQSHKETIGTGSQAAAAGGFTSVVCMPNTSPAADNAGTITLIREKAATSSVVNIFTTGAITKGLAGQELAPYNAMVGAGIVAITDDGHCVQNHEVMRRAVEYARMFGLVVLDHCQDYSLVGGGVMNEGEWSLRLGLPGWPRIGEEIIVMRNILLADLCDSPIHCQHISSGGSVRLIREARARGVKISGEVCPHHIALTDDHLQTFDSNYKMNPPLRTERDIEAIIGGIADGTLDILCSDHAPHAKYEKEVELDQAPFGILGLETEFGLFSDILVHKKKAIDMARLIELYTSKPAKLLSLDRGTLGVGAQGDVTLIDPDLEWVYDKELSPSLSRNTPFHGTEMKGRAVQTIVAGKTVWSL</sequence>
<dbReference type="Gene3D" id="2.30.40.10">
    <property type="entry name" value="Urease, subunit C, domain 1"/>
    <property type="match status" value="1"/>
</dbReference>
<evidence type="ECO:0000313" key="9">
    <source>
        <dbReference type="Proteomes" id="UP000076023"/>
    </source>
</evidence>
<organism evidence="8 9">
    <name type="scientific">Terrimicrobium sacchariphilum</name>
    <dbReference type="NCBI Taxonomy" id="690879"/>
    <lineage>
        <taxon>Bacteria</taxon>
        <taxon>Pseudomonadati</taxon>
        <taxon>Verrucomicrobiota</taxon>
        <taxon>Terrimicrobiia</taxon>
        <taxon>Terrimicrobiales</taxon>
        <taxon>Terrimicrobiaceae</taxon>
        <taxon>Terrimicrobium</taxon>
    </lineage>
</organism>
<dbReference type="InterPro" id="IPR032466">
    <property type="entry name" value="Metal_Hydrolase"/>
</dbReference>
<dbReference type="OrthoDB" id="9765462at2"/>
<evidence type="ECO:0000256" key="5">
    <source>
        <dbReference type="ARBA" id="ARBA00022975"/>
    </source>
</evidence>
<dbReference type="InterPro" id="IPR011059">
    <property type="entry name" value="Metal-dep_hydrolase_composite"/>
</dbReference>
<feature type="binding site" evidence="6">
    <location>
        <position position="309"/>
    </location>
    <ligand>
        <name>substrate</name>
    </ligand>
</feature>
<keyword evidence="3 6" id="KW-0479">Metal-binding</keyword>
<dbReference type="GO" id="GO:0005737">
    <property type="term" value="C:cytoplasm"/>
    <property type="evidence" value="ECO:0007669"/>
    <property type="project" value="TreeGrafter"/>
</dbReference>
<feature type="binding site" evidence="6">
    <location>
        <position position="232"/>
    </location>
    <ligand>
        <name>Zn(2+)</name>
        <dbReference type="ChEBI" id="CHEBI:29105"/>
        <label>2</label>
    </ligand>
</feature>
<dbReference type="PROSITE" id="PS00482">
    <property type="entry name" value="DIHYDROOROTASE_1"/>
    <property type="match status" value="1"/>
</dbReference>
<protein>
    <recommendedName>
        <fullName evidence="6">Dihydroorotase</fullName>
        <shortName evidence="6">DHOase</shortName>
        <ecNumber evidence="6">3.5.2.3</ecNumber>
    </recommendedName>
</protein>
<feature type="binding site" evidence="6">
    <location>
        <begin position="62"/>
        <end position="64"/>
    </location>
    <ligand>
        <name>substrate</name>
    </ligand>
</feature>
<dbReference type="GO" id="GO:0006145">
    <property type="term" value="P:purine nucleobase catabolic process"/>
    <property type="evidence" value="ECO:0007669"/>
    <property type="project" value="TreeGrafter"/>
</dbReference>
<evidence type="ECO:0000313" key="8">
    <source>
        <dbReference type="EMBL" id="GAT34112.1"/>
    </source>
</evidence>
<dbReference type="InterPro" id="IPR004722">
    <property type="entry name" value="DHOase"/>
</dbReference>
<dbReference type="GO" id="GO:0004038">
    <property type="term" value="F:allantoinase activity"/>
    <property type="evidence" value="ECO:0007669"/>
    <property type="project" value="TreeGrafter"/>
</dbReference>
<dbReference type="InParanoid" id="A0A146GA40"/>
<dbReference type="SUPFAM" id="SSF51556">
    <property type="entry name" value="Metallo-dependent hydrolases"/>
    <property type="match status" value="1"/>
</dbReference>
<dbReference type="EMBL" id="BDCO01000002">
    <property type="protein sequence ID" value="GAT34112.1"/>
    <property type="molecule type" value="Genomic_DNA"/>
</dbReference>
<dbReference type="STRING" id="690879.TSACC_22536"/>
<keyword evidence="5 6" id="KW-0665">Pyrimidine biosynthesis</keyword>
<dbReference type="InterPro" id="IPR002195">
    <property type="entry name" value="Dihydroorotase_CS"/>
</dbReference>
<feature type="active site" evidence="6">
    <location>
        <position position="305"/>
    </location>
</feature>
<feature type="binding site" evidence="6">
    <location>
        <position position="278"/>
    </location>
    <ligand>
        <name>substrate</name>
    </ligand>
</feature>
<comment type="cofactor">
    <cofactor evidence="6">
        <name>Zn(2+)</name>
        <dbReference type="ChEBI" id="CHEBI:29105"/>
    </cofactor>
    <text evidence="6">Binds 2 Zn(2+) ions per subunit.</text>
</comment>
<comment type="catalytic activity">
    <reaction evidence="6">
        <text>(S)-dihydroorotate + H2O = N-carbamoyl-L-aspartate + H(+)</text>
        <dbReference type="Rhea" id="RHEA:24296"/>
        <dbReference type="ChEBI" id="CHEBI:15377"/>
        <dbReference type="ChEBI" id="CHEBI:15378"/>
        <dbReference type="ChEBI" id="CHEBI:30864"/>
        <dbReference type="ChEBI" id="CHEBI:32814"/>
        <dbReference type="EC" id="3.5.2.3"/>
    </reaction>
</comment>
<dbReference type="InterPro" id="IPR024403">
    <property type="entry name" value="DHOase_cat"/>
</dbReference>
<dbReference type="NCBIfam" id="TIGR00857">
    <property type="entry name" value="pyrC_multi"/>
    <property type="match status" value="1"/>
</dbReference>
<name>A0A146GA40_TERSA</name>
<dbReference type="EC" id="3.5.2.3" evidence="6"/>
<gene>
    <name evidence="6" type="primary">pyrC</name>
    <name evidence="8" type="ORF">TSACC_22536</name>
</gene>
<dbReference type="GO" id="GO:0008270">
    <property type="term" value="F:zinc ion binding"/>
    <property type="evidence" value="ECO:0007669"/>
    <property type="project" value="UniProtKB-UniRule"/>
</dbReference>
<keyword evidence="9" id="KW-1185">Reference proteome</keyword>
<feature type="domain" description="Dihydroorotase catalytic" evidence="7">
    <location>
        <begin position="49"/>
        <end position="235"/>
    </location>
</feature>
<dbReference type="Gene3D" id="3.20.20.140">
    <property type="entry name" value="Metal-dependent hydrolases"/>
    <property type="match status" value="1"/>
</dbReference>
<dbReference type="CDD" id="cd01317">
    <property type="entry name" value="DHOase_IIa"/>
    <property type="match status" value="1"/>
</dbReference>
<comment type="function">
    <text evidence="1 6">Catalyzes the reversible cyclization of carbamoyl aspartate to dihydroorotate.</text>
</comment>
<dbReference type="GO" id="GO:0044205">
    <property type="term" value="P:'de novo' UMP biosynthetic process"/>
    <property type="evidence" value="ECO:0007669"/>
    <property type="project" value="UniProtKB-UniRule"/>
</dbReference>
<evidence type="ECO:0000256" key="1">
    <source>
        <dbReference type="ARBA" id="ARBA00002368"/>
    </source>
</evidence>
<feature type="binding site" evidence="6">
    <location>
        <position position="152"/>
    </location>
    <ligand>
        <name>Zn(2+)</name>
        <dbReference type="ChEBI" id="CHEBI:29105"/>
        <label>2</label>
    </ligand>
</feature>
<proteinExistence type="inferred from homology"/>
<dbReference type="Pfam" id="PF12890">
    <property type="entry name" value="DHOase"/>
    <property type="match status" value="1"/>
</dbReference>
<dbReference type="Proteomes" id="UP000076023">
    <property type="component" value="Unassembled WGS sequence"/>
</dbReference>
<accession>A0A146GA40</accession>
<keyword evidence="4 6" id="KW-0378">Hydrolase</keyword>
<feature type="binding site" evidence="6">
    <location>
        <position position="152"/>
    </location>
    <ligand>
        <name>Zn(2+)</name>
        <dbReference type="ChEBI" id="CHEBI:29105"/>
        <label>1</label>
    </ligand>
</feature>
<evidence type="ECO:0000256" key="2">
    <source>
        <dbReference type="ARBA" id="ARBA00010286"/>
    </source>
</evidence>
<comment type="pathway">
    <text evidence="6">Pyrimidine metabolism; UMP biosynthesis via de novo pathway; (S)-dihydroorotate from bicarbonate: step 3/3.</text>
</comment>
<dbReference type="RefSeq" id="WP_075079775.1">
    <property type="nucleotide sequence ID" value="NZ_BDCO01000002.1"/>
</dbReference>
<dbReference type="HAMAP" id="MF_00220_B">
    <property type="entry name" value="PyrC_classI_B"/>
    <property type="match status" value="1"/>
</dbReference>
<comment type="similarity">
    <text evidence="2 6">Belongs to the metallo-dependent hydrolases superfamily. DHOase family. Class I DHOase subfamily.</text>
</comment>
<feature type="binding site" evidence="6">
    <location>
        <position position="60"/>
    </location>
    <ligand>
        <name>Zn(2+)</name>
        <dbReference type="ChEBI" id="CHEBI:29105"/>
        <label>1</label>
    </ligand>
</feature>
<evidence type="ECO:0000256" key="6">
    <source>
        <dbReference type="HAMAP-Rule" id="MF_00220"/>
    </source>
</evidence>
<feature type="binding site" evidence="6">
    <location>
        <position position="94"/>
    </location>
    <ligand>
        <name>substrate</name>
    </ligand>
</feature>
<dbReference type="GO" id="GO:0004151">
    <property type="term" value="F:dihydroorotase activity"/>
    <property type="evidence" value="ECO:0007669"/>
    <property type="project" value="UniProtKB-UniRule"/>
</dbReference>
<dbReference type="PANTHER" id="PTHR43668:SF2">
    <property type="entry name" value="ALLANTOINASE"/>
    <property type="match status" value="1"/>
</dbReference>
<dbReference type="PANTHER" id="PTHR43668">
    <property type="entry name" value="ALLANTOINASE"/>
    <property type="match status" value="1"/>
</dbReference>
<evidence type="ECO:0000256" key="4">
    <source>
        <dbReference type="ARBA" id="ARBA00022801"/>
    </source>
</evidence>
<reference evidence="9" key="1">
    <citation type="journal article" date="2017" name="Genome Announc.">
        <title>Draft Genome Sequence of Terrimicrobium sacchariphilum NM-5T, a Facultative Anaerobic Soil Bacterium of the Class Spartobacteria.</title>
        <authorList>
            <person name="Qiu Y.L."/>
            <person name="Tourlousse D.M."/>
            <person name="Matsuura N."/>
            <person name="Ohashi A."/>
            <person name="Sekiguchi Y."/>
        </authorList>
    </citation>
    <scope>NUCLEOTIDE SEQUENCE [LARGE SCALE GENOMIC DNA]</scope>
    <source>
        <strain evidence="9">NM-5</strain>
    </source>
</reference>
<feature type="binding site" evidence="6">
    <location>
        <position position="305"/>
    </location>
    <ligand>
        <name>Zn(2+)</name>
        <dbReference type="ChEBI" id="CHEBI:29105"/>
        <label>1</label>
    </ligand>
</feature>
<keyword evidence="6" id="KW-0862">Zinc</keyword>